<comment type="caution">
    <text evidence="5">The sequence shown here is derived from an EMBL/GenBank/DDBJ whole genome shotgun (WGS) entry which is preliminary data.</text>
</comment>
<dbReference type="GO" id="GO:0030983">
    <property type="term" value="F:mismatched DNA binding"/>
    <property type="evidence" value="ECO:0007669"/>
    <property type="project" value="InterPro"/>
</dbReference>
<gene>
    <name evidence="5" type="ORF">IAC87_02085</name>
</gene>
<dbReference type="GO" id="GO:0005524">
    <property type="term" value="F:ATP binding"/>
    <property type="evidence" value="ECO:0007669"/>
    <property type="project" value="UniProtKB-KW"/>
</dbReference>
<dbReference type="AlphaFoldDB" id="A0A9D9J188"/>
<dbReference type="InterPro" id="IPR000432">
    <property type="entry name" value="DNA_mismatch_repair_MutS_C"/>
</dbReference>
<reference evidence="5" key="2">
    <citation type="journal article" date="2021" name="PeerJ">
        <title>Extensive microbial diversity within the chicken gut microbiome revealed by metagenomics and culture.</title>
        <authorList>
            <person name="Gilroy R."/>
            <person name="Ravi A."/>
            <person name="Getino M."/>
            <person name="Pursley I."/>
            <person name="Horton D.L."/>
            <person name="Alikhan N.F."/>
            <person name="Baker D."/>
            <person name="Gharbi K."/>
            <person name="Hall N."/>
            <person name="Watson M."/>
            <person name="Adriaenssens E.M."/>
            <person name="Foster-Nyarko E."/>
            <person name="Jarju S."/>
            <person name="Secka A."/>
            <person name="Antonio M."/>
            <person name="Oren A."/>
            <person name="Chaudhuri R.R."/>
            <person name="La Ragione R."/>
            <person name="Hildebrand F."/>
            <person name="Pallen M.J."/>
        </authorList>
    </citation>
    <scope>NUCLEOTIDE SEQUENCE</scope>
    <source>
        <strain evidence="5">B3-2255</strain>
    </source>
</reference>
<proteinExistence type="predicted"/>
<dbReference type="Gene3D" id="3.40.50.300">
    <property type="entry name" value="P-loop containing nucleotide triphosphate hydrolases"/>
    <property type="match status" value="1"/>
</dbReference>
<reference evidence="5" key="1">
    <citation type="submission" date="2020-10" db="EMBL/GenBank/DDBJ databases">
        <authorList>
            <person name="Gilroy R."/>
        </authorList>
    </citation>
    <scope>NUCLEOTIDE SEQUENCE</scope>
    <source>
        <strain evidence="5">B3-2255</strain>
    </source>
</reference>
<evidence type="ECO:0000313" key="5">
    <source>
        <dbReference type="EMBL" id="MBO8481318.1"/>
    </source>
</evidence>
<keyword evidence="1" id="KW-0547">Nucleotide-binding</keyword>
<protein>
    <recommendedName>
        <fullName evidence="4">DNA mismatch repair proteins mutS family domain-containing protein</fullName>
    </recommendedName>
</protein>
<dbReference type="InterPro" id="IPR045076">
    <property type="entry name" value="MutS"/>
</dbReference>
<name>A0A9D9J188_9BACT</name>
<keyword evidence="2" id="KW-0067">ATP-binding</keyword>
<dbReference type="Proteomes" id="UP000823772">
    <property type="component" value="Unassembled WGS sequence"/>
</dbReference>
<evidence type="ECO:0000313" key="6">
    <source>
        <dbReference type="Proteomes" id="UP000823772"/>
    </source>
</evidence>
<dbReference type="InterPro" id="IPR027417">
    <property type="entry name" value="P-loop_NTPase"/>
</dbReference>
<dbReference type="SUPFAM" id="SSF52540">
    <property type="entry name" value="P-loop containing nucleoside triphosphate hydrolases"/>
    <property type="match status" value="1"/>
</dbReference>
<dbReference type="GO" id="GO:0140664">
    <property type="term" value="F:ATP-dependent DNA damage sensor activity"/>
    <property type="evidence" value="ECO:0007669"/>
    <property type="project" value="InterPro"/>
</dbReference>
<dbReference type="SMART" id="SM00534">
    <property type="entry name" value="MUTSac"/>
    <property type="match status" value="1"/>
</dbReference>
<dbReference type="PANTHER" id="PTHR11361:SF14">
    <property type="entry name" value="DNA MISMATCH REPAIR PROTEIN MUTS, TYPE 2"/>
    <property type="match status" value="1"/>
</dbReference>
<evidence type="ECO:0000256" key="3">
    <source>
        <dbReference type="ARBA" id="ARBA00023125"/>
    </source>
</evidence>
<evidence type="ECO:0000256" key="2">
    <source>
        <dbReference type="ARBA" id="ARBA00022840"/>
    </source>
</evidence>
<organism evidence="5 6">
    <name type="scientific">Candidatus Merdivivens faecigallinarum</name>
    <dbReference type="NCBI Taxonomy" id="2840871"/>
    <lineage>
        <taxon>Bacteria</taxon>
        <taxon>Pseudomonadati</taxon>
        <taxon>Bacteroidota</taxon>
        <taxon>Bacteroidia</taxon>
        <taxon>Bacteroidales</taxon>
        <taxon>Muribaculaceae</taxon>
        <taxon>Muribaculaceae incertae sedis</taxon>
        <taxon>Candidatus Merdivivens</taxon>
    </lineage>
</organism>
<dbReference type="GO" id="GO:0006298">
    <property type="term" value="P:mismatch repair"/>
    <property type="evidence" value="ECO:0007669"/>
    <property type="project" value="InterPro"/>
</dbReference>
<dbReference type="EMBL" id="JADILY010000043">
    <property type="protein sequence ID" value="MBO8481318.1"/>
    <property type="molecule type" value="Genomic_DNA"/>
</dbReference>
<sequence>MVRFKDIVDSKCGIRYYFEGLELSSGFSRKLLLETPMMTSAEEIKASYISVLEAVRVLDDYDVYESVTVRLCELRDITATFARLEDGEVLDEIELFEIKHLALVSAKVRELLEPMNLCSDRVECRLPLPEDLSEVLALLDPDGLGINSFYIYDSYDPRLAELRLVIRRASGEERAEAEEKAAAMEAAVRASLSASLKSFSSLMKDSLYSLARLDIILAKAKMMEDKGYVIPKVLERGGKGGYEGLFHPQIADSLSENGRSFQPIDFSYSSPVTVLVGMNMGGKSVVLKMLALAQYLVQFGFAVPATSARVAPKDDVFFISGDAENSREGLSSFAGEIKAIDASIAYARNSGEPLVLVDEPARTTNPIEGTALVSALVQTFSELGTAAVITTHYDIAGVRCRQLRVKGYSEGKMDYSLADVGEAGVPHEAIDTARRTGADSRWLDLARRFADNR</sequence>
<feature type="domain" description="DNA mismatch repair proteins mutS family" evidence="4">
    <location>
        <begin position="270"/>
        <end position="438"/>
    </location>
</feature>
<evidence type="ECO:0000259" key="4">
    <source>
        <dbReference type="SMART" id="SM00534"/>
    </source>
</evidence>
<keyword evidence="3" id="KW-0238">DNA-binding</keyword>
<dbReference type="PANTHER" id="PTHR11361">
    <property type="entry name" value="DNA MISMATCH REPAIR PROTEIN MUTS FAMILY MEMBER"/>
    <property type="match status" value="1"/>
</dbReference>
<accession>A0A9D9J188</accession>
<dbReference type="Pfam" id="PF00488">
    <property type="entry name" value="MutS_V"/>
    <property type="match status" value="1"/>
</dbReference>
<evidence type="ECO:0000256" key="1">
    <source>
        <dbReference type="ARBA" id="ARBA00022741"/>
    </source>
</evidence>